<keyword evidence="1" id="KW-0560">Oxidoreductase</keyword>
<dbReference type="InterPro" id="IPR018655">
    <property type="entry name" value="DUF2086"/>
</dbReference>
<comment type="similarity">
    <text evidence="1">Belongs to the iron/ascorbate-dependent oxidoreductase family.</text>
</comment>
<keyword evidence="1" id="KW-0408">Iron</keyword>
<dbReference type="Gene3D" id="2.60.120.620">
    <property type="entry name" value="q2cbj1_9rhob like domain"/>
    <property type="match status" value="1"/>
</dbReference>
<name>A0ABU1TI11_9SPHI</name>
<organism evidence="3 4">
    <name type="scientific">Mucilaginibacter pocheonensis</name>
    <dbReference type="NCBI Taxonomy" id="398050"/>
    <lineage>
        <taxon>Bacteria</taxon>
        <taxon>Pseudomonadati</taxon>
        <taxon>Bacteroidota</taxon>
        <taxon>Sphingobacteriia</taxon>
        <taxon>Sphingobacteriales</taxon>
        <taxon>Sphingobacteriaceae</taxon>
        <taxon>Mucilaginibacter</taxon>
    </lineage>
</organism>
<dbReference type="Proteomes" id="UP001247620">
    <property type="component" value="Unassembled WGS sequence"/>
</dbReference>
<dbReference type="EMBL" id="JAVDUU010000005">
    <property type="protein sequence ID" value="MDR6945002.1"/>
    <property type="molecule type" value="Genomic_DNA"/>
</dbReference>
<evidence type="ECO:0000259" key="2">
    <source>
        <dbReference type="PROSITE" id="PS51471"/>
    </source>
</evidence>
<dbReference type="PROSITE" id="PS51471">
    <property type="entry name" value="FE2OG_OXY"/>
    <property type="match status" value="1"/>
</dbReference>
<evidence type="ECO:0000313" key="4">
    <source>
        <dbReference type="Proteomes" id="UP001247620"/>
    </source>
</evidence>
<gene>
    <name evidence="3" type="ORF">J2W55_004870</name>
</gene>
<feature type="domain" description="Fe2OG dioxygenase" evidence="2">
    <location>
        <begin position="117"/>
        <end position="234"/>
    </location>
</feature>
<dbReference type="Pfam" id="PF09859">
    <property type="entry name" value="Oxygenase-NA"/>
    <property type="match status" value="1"/>
</dbReference>
<dbReference type="RefSeq" id="WP_310102208.1">
    <property type="nucleotide sequence ID" value="NZ_JAVDUU010000005.1"/>
</dbReference>
<accession>A0ABU1TI11</accession>
<keyword evidence="1" id="KW-0479">Metal-binding</keyword>
<evidence type="ECO:0000256" key="1">
    <source>
        <dbReference type="RuleBase" id="RU003682"/>
    </source>
</evidence>
<sequence length="235" mass="27169">MDIKERIDNINWADISASMDNRGYALVKNVLTDVECNNLSALYTDEQLYRKTITMERYSYGLGEYKYFKYPLPGLVQQLRESFYPKLAPIANNWMQFLNKEQRFPATLNELLQHCHDHDQLRPTPLILQYQKGGYNAMHQDLYGEVFFPMQLVFMLDEPGVDYEGGEFILIEQKPRAQSRAMVLKPAKGDMLLFTTSYRPAKGSKGYHRVSMKHGVAEISAGKRRSLGVIFHDAK</sequence>
<proteinExistence type="inferred from homology"/>
<evidence type="ECO:0000313" key="3">
    <source>
        <dbReference type="EMBL" id="MDR6945002.1"/>
    </source>
</evidence>
<protein>
    <recommendedName>
        <fullName evidence="2">Fe2OG dioxygenase domain-containing protein</fullName>
    </recommendedName>
</protein>
<keyword evidence="4" id="KW-1185">Reference proteome</keyword>
<comment type="caution">
    <text evidence="3">The sequence shown here is derived from an EMBL/GenBank/DDBJ whole genome shotgun (WGS) entry which is preliminary data.</text>
</comment>
<dbReference type="InterPro" id="IPR005123">
    <property type="entry name" value="Oxoglu/Fe-dep_dioxygenase_dom"/>
</dbReference>
<reference evidence="3 4" key="1">
    <citation type="submission" date="2023-07" db="EMBL/GenBank/DDBJ databases">
        <title>Sorghum-associated microbial communities from plants grown in Nebraska, USA.</title>
        <authorList>
            <person name="Schachtman D."/>
        </authorList>
    </citation>
    <scope>NUCLEOTIDE SEQUENCE [LARGE SCALE GENOMIC DNA]</scope>
    <source>
        <strain evidence="3 4">3262</strain>
    </source>
</reference>